<evidence type="ECO:0000313" key="2">
    <source>
        <dbReference type="Proteomes" id="UP000076532"/>
    </source>
</evidence>
<name>A0A166BXS5_9AGAM</name>
<keyword evidence="2" id="KW-1185">Reference proteome</keyword>
<dbReference type="EMBL" id="KV417638">
    <property type="protein sequence ID" value="KZP13081.1"/>
    <property type="molecule type" value="Genomic_DNA"/>
</dbReference>
<protein>
    <submittedName>
        <fullName evidence="1">Uncharacterized protein</fullName>
    </submittedName>
</protein>
<organism evidence="1 2">
    <name type="scientific">Athelia psychrophila</name>
    <dbReference type="NCBI Taxonomy" id="1759441"/>
    <lineage>
        <taxon>Eukaryota</taxon>
        <taxon>Fungi</taxon>
        <taxon>Dikarya</taxon>
        <taxon>Basidiomycota</taxon>
        <taxon>Agaricomycotina</taxon>
        <taxon>Agaricomycetes</taxon>
        <taxon>Agaricomycetidae</taxon>
        <taxon>Atheliales</taxon>
        <taxon>Atheliaceae</taxon>
        <taxon>Athelia</taxon>
    </lineage>
</organism>
<dbReference type="Proteomes" id="UP000076532">
    <property type="component" value="Unassembled WGS sequence"/>
</dbReference>
<dbReference type="OrthoDB" id="2835096at2759"/>
<sequence length="517" mass="58307">MLCSKCQRTLPSDINTGTLPDFPVSHLLTTNDPPNKHQSEIIDGELVRSRANLRSLDGEIAEAQNYLLGLQAMRASSQIFVDKLASVHIRRLPTELLVRVFMLTLPREPILFRPDEAPLVLGQVCRLWRAVSRSTPLLWCTIRIEAIQTEERRIAVLEWLERSRHCPLTVTYMPGTDGALECAILAGIAARIAHLDISTTVGWLAQLFSMDGFHSLDALQSLRIIYTQFSPNVQSEGITQIDLGTLAPRLADIHVDSAVTLQHLMLPRTRLTVCHLGVDDITSFALFLQEAVNLVECTILIHYLNSDDFNSDVPPRSPVRHATLERLSIWIIQDQDSNTLRSILPWLDLPALRDFEWINRRRFHLSQPAPEWPLPIFLDFLSRSGCTLSRLWIESGLTEEDILRYLVEMPSVVDLLVSPWPYYGRPRKLMQGLTLGSHSGPDGKDLVPNLEHLMIHGGWHECEEMMQAIESRVRADGDTTEGKRLKNVALNSGLGGRQCVGEYTGAVRQMRKGRPLL</sequence>
<gene>
    <name evidence="1" type="ORF">FIBSPDRAFT_1049651</name>
</gene>
<dbReference type="AlphaFoldDB" id="A0A166BXS5"/>
<evidence type="ECO:0000313" key="1">
    <source>
        <dbReference type="EMBL" id="KZP13081.1"/>
    </source>
</evidence>
<dbReference type="Gene3D" id="1.20.1280.50">
    <property type="match status" value="1"/>
</dbReference>
<reference evidence="1 2" key="1">
    <citation type="journal article" date="2016" name="Mol. Biol. Evol.">
        <title>Comparative Genomics of Early-Diverging Mushroom-Forming Fungi Provides Insights into the Origins of Lignocellulose Decay Capabilities.</title>
        <authorList>
            <person name="Nagy L.G."/>
            <person name="Riley R."/>
            <person name="Tritt A."/>
            <person name="Adam C."/>
            <person name="Daum C."/>
            <person name="Floudas D."/>
            <person name="Sun H."/>
            <person name="Yadav J.S."/>
            <person name="Pangilinan J."/>
            <person name="Larsson K.H."/>
            <person name="Matsuura K."/>
            <person name="Barry K."/>
            <person name="Labutti K."/>
            <person name="Kuo R."/>
            <person name="Ohm R.A."/>
            <person name="Bhattacharya S.S."/>
            <person name="Shirouzu T."/>
            <person name="Yoshinaga Y."/>
            <person name="Martin F.M."/>
            <person name="Grigoriev I.V."/>
            <person name="Hibbett D.S."/>
        </authorList>
    </citation>
    <scope>NUCLEOTIDE SEQUENCE [LARGE SCALE GENOMIC DNA]</scope>
    <source>
        <strain evidence="1 2">CBS 109695</strain>
    </source>
</reference>
<accession>A0A166BXS5</accession>
<proteinExistence type="predicted"/>